<dbReference type="SUPFAM" id="SSF51621">
    <property type="entry name" value="Phosphoenolpyruvate/pyruvate domain"/>
    <property type="match status" value="1"/>
</dbReference>
<keyword evidence="8" id="KW-0456">Lyase</keyword>
<keyword evidence="4 6" id="KW-0460">Magnesium</keyword>
<dbReference type="Gene3D" id="3.20.20.60">
    <property type="entry name" value="Phosphoenolpyruvate-binding domains"/>
    <property type="match status" value="1"/>
</dbReference>
<dbReference type="InterPro" id="IPR015813">
    <property type="entry name" value="Pyrv/PenolPyrv_kinase-like_dom"/>
</dbReference>
<evidence type="ECO:0000256" key="5">
    <source>
        <dbReference type="PIRSR" id="PIRSR015582-1"/>
    </source>
</evidence>
<dbReference type="GO" id="GO:0006107">
    <property type="term" value="P:oxaloacetate metabolic process"/>
    <property type="evidence" value="ECO:0007669"/>
    <property type="project" value="TreeGrafter"/>
</dbReference>
<evidence type="ECO:0000313" key="9">
    <source>
        <dbReference type="Proteomes" id="UP000481252"/>
    </source>
</evidence>
<evidence type="ECO:0000256" key="4">
    <source>
        <dbReference type="ARBA" id="ARBA00022842"/>
    </source>
</evidence>
<reference evidence="8 9" key="1">
    <citation type="submission" date="2020-02" db="EMBL/GenBank/DDBJ databases">
        <title>Genome sequence of the type strain CGMCC 1.15528 of Mesorhizobium zhangyense.</title>
        <authorList>
            <person name="Gao J."/>
            <person name="Sun J."/>
        </authorList>
    </citation>
    <scope>NUCLEOTIDE SEQUENCE [LARGE SCALE GENOMIC DNA]</scope>
    <source>
        <strain evidence="8 9">CGMCC 1.15528</strain>
    </source>
</reference>
<dbReference type="InterPro" id="IPR005000">
    <property type="entry name" value="Aldolase/citrate-lyase_domain"/>
</dbReference>
<dbReference type="InterPro" id="IPR011206">
    <property type="entry name" value="Citrate_lyase_beta/mcl1/mcl2"/>
</dbReference>
<gene>
    <name evidence="8" type="ORF">G6N74_11445</name>
</gene>
<protein>
    <submittedName>
        <fullName evidence="8">CoA ester lyase</fullName>
    </submittedName>
</protein>
<name>A0A7C9V6P3_9HYPH</name>
<feature type="domain" description="HpcH/HpaI aldolase/citrate lyase" evidence="7">
    <location>
        <begin position="7"/>
        <end position="224"/>
    </location>
</feature>
<dbReference type="EMBL" id="JAAKZG010000004">
    <property type="protein sequence ID" value="NGN41684.1"/>
    <property type="molecule type" value="Genomic_DNA"/>
</dbReference>
<comment type="caution">
    <text evidence="8">The sequence shown here is derived from an EMBL/GenBank/DDBJ whole genome shotgun (WGS) entry which is preliminary data.</text>
</comment>
<evidence type="ECO:0000256" key="3">
    <source>
        <dbReference type="ARBA" id="ARBA00022723"/>
    </source>
</evidence>
<dbReference type="Pfam" id="PF03328">
    <property type="entry name" value="HpcH_HpaI"/>
    <property type="match status" value="1"/>
</dbReference>
<sequence length="287" mass="30487">MTNKPRRSVLYVPATNAKALAKAGTLACDTVIVDLEDSVAPEAKAEARDALVAHFANAPASQKETVIRVNALETGWGAADLAAAASCHPDAVLLPKVETADQLRSARAMLDEAGASDASLWAMIETPLAIVNIKEICAVGSRSDIRLQCLVAGTNDLAKETVLAGSRARLTMVEWLAPAVIHAKAFLIDILDGVYNDFRDVDGFAAECREGAERGFDGKTLIHPSQIDVANEVFSPSQKAIENARAIVAAFDHPDNAGRGVISLEGKMVERLHLEMAQRLLVKAASV</sequence>
<feature type="binding site" evidence="6">
    <location>
        <position position="156"/>
    </location>
    <ligand>
        <name>Mg(2+)</name>
        <dbReference type="ChEBI" id="CHEBI:18420"/>
    </ligand>
</feature>
<evidence type="ECO:0000256" key="2">
    <source>
        <dbReference type="ARBA" id="ARBA00005568"/>
    </source>
</evidence>
<keyword evidence="3 6" id="KW-0479">Metal-binding</keyword>
<evidence type="ECO:0000259" key="7">
    <source>
        <dbReference type="Pfam" id="PF03328"/>
    </source>
</evidence>
<feature type="binding site" evidence="6">
    <location>
        <position position="125"/>
    </location>
    <ligand>
        <name>Mg(2+)</name>
        <dbReference type="ChEBI" id="CHEBI:18420"/>
    </ligand>
</feature>
<comment type="similarity">
    <text evidence="2">Belongs to the HpcH/HpaI aldolase family.</text>
</comment>
<feature type="binding site" evidence="5">
    <location>
        <position position="68"/>
    </location>
    <ligand>
        <name>substrate</name>
    </ligand>
</feature>
<keyword evidence="9" id="KW-1185">Reference proteome</keyword>
<evidence type="ECO:0000256" key="1">
    <source>
        <dbReference type="ARBA" id="ARBA00001946"/>
    </source>
</evidence>
<accession>A0A7C9V6P3</accession>
<evidence type="ECO:0000313" key="8">
    <source>
        <dbReference type="EMBL" id="NGN41684.1"/>
    </source>
</evidence>
<dbReference type="PANTHER" id="PTHR32308:SF10">
    <property type="entry name" value="CITRATE LYASE SUBUNIT BETA"/>
    <property type="match status" value="1"/>
</dbReference>
<dbReference type="InterPro" id="IPR040442">
    <property type="entry name" value="Pyrv_kinase-like_dom_sf"/>
</dbReference>
<dbReference type="AlphaFoldDB" id="A0A7C9V6P3"/>
<comment type="cofactor">
    <cofactor evidence="1">
        <name>Mg(2+)</name>
        <dbReference type="ChEBI" id="CHEBI:18420"/>
    </cofactor>
</comment>
<dbReference type="Proteomes" id="UP000481252">
    <property type="component" value="Unassembled WGS sequence"/>
</dbReference>
<dbReference type="PANTHER" id="PTHR32308">
    <property type="entry name" value="LYASE BETA SUBUNIT, PUTATIVE (AFU_ORTHOLOGUE AFUA_4G13030)-RELATED"/>
    <property type="match status" value="1"/>
</dbReference>
<organism evidence="8 9">
    <name type="scientific">Mesorhizobium zhangyense</name>
    <dbReference type="NCBI Taxonomy" id="1776730"/>
    <lineage>
        <taxon>Bacteria</taxon>
        <taxon>Pseudomonadati</taxon>
        <taxon>Pseudomonadota</taxon>
        <taxon>Alphaproteobacteria</taxon>
        <taxon>Hyphomicrobiales</taxon>
        <taxon>Phyllobacteriaceae</taxon>
        <taxon>Mesorhizobium</taxon>
    </lineage>
</organism>
<feature type="binding site" evidence="5">
    <location>
        <position position="125"/>
    </location>
    <ligand>
        <name>substrate</name>
    </ligand>
</feature>
<dbReference type="GO" id="GO:0000287">
    <property type="term" value="F:magnesium ion binding"/>
    <property type="evidence" value="ECO:0007669"/>
    <property type="project" value="TreeGrafter"/>
</dbReference>
<dbReference type="RefSeq" id="WP_165117338.1">
    <property type="nucleotide sequence ID" value="NZ_JAAKZG010000004.1"/>
</dbReference>
<dbReference type="PIRSF" id="PIRSF015582">
    <property type="entry name" value="Cit_lyase_B"/>
    <property type="match status" value="1"/>
</dbReference>
<proteinExistence type="inferred from homology"/>
<evidence type="ECO:0000256" key="6">
    <source>
        <dbReference type="PIRSR" id="PIRSR015582-2"/>
    </source>
</evidence>
<dbReference type="GO" id="GO:0016829">
    <property type="term" value="F:lyase activity"/>
    <property type="evidence" value="ECO:0007669"/>
    <property type="project" value="UniProtKB-KW"/>
</dbReference>